<protein>
    <recommendedName>
        <fullName evidence="5">Small-subunit processome Utp12 domain-containing protein</fullName>
    </recommendedName>
</protein>
<comment type="subcellular location">
    <subcellularLocation>
        <location evidence="1">Nucleus</location>
    </subcellularLocation>
</comment>
<evidence type="ECO:0000256" key="3">
    <source>
        <dbReference type="ARBA" id="ARBA00038335"/>
    </source>
</evidence>
<keyword evidence="4" id="KW-0853">WD repeat</keyword>
<dbReference type="OMA" id="PCTALTW"/>
<dbReference type="PANTHER" id="PTHR44267:SF1">
    <property type="entry name" value="WD REPEAT-CONTAINING PROTEIN 43"/>
    <property type="match status" value="1"/>
</dbReference>
<dbReference type="VEuPathDB" id="FungiDB:KRP23_8547"/>
<dbReference type="GO" id="GO:0000462">
    <property type="term" value="P:maturation of SSU-rRNA from tricistronic rRNA transcript (SSU-rRNA, 5.8S rRNA, LSU-rRNA)"/>
    <property type="evidence" value="ECO:0000318"/>
    <property type="project" value="GO_Central"/>
</dbReference>
<dbReference type="eggNOG" id="KOG4547">
    <property type="taxonomic scope" value="Eukaryota"/>
</dbReference>
<dbReference type="PROSITE" id="PS50082">
    <property type="entry name" value="WD_REPEATS_2"/>
    <property type="match status" value="1"/>
</dbReference>
<comment type="similarity">
    <text evidence="3">Belongs to the UTP5 family.</text>
</comment>
<feature type="repeat" description="WD" evidence="4">
    <location>
        <begin position="123"/>
        <end position="164"/>
    </location>
</feature>
<dbReference type="EnsemblProtists" id="Phyra76756">
    <property type="protein sequence ID" value="Phyra76756"/>
    <property type="gene ID" value="Phyra76756"/>
</dbReference>
<dbReference type="InterPro" id="IPR052414">
    <property type="entry name" value="U3_snoRNA-assoc_WDR"/>
</dbReference>
<dbReference type="GO" id="GO:0005730">
    <property type="term" value="C:nucleolus"/>
    <property type="evidence" value="ECO:0000318"/>
    <property type="project" value="GO_Central"/>
</dbReference>
<dbReference type="EMBL" id="DS566017">
    <property type="status" value="NOT_ANNOTATED_CDS"/>
    <property type="molecule type" value="Genomic_DNA"/>
</dbReference>
<dbReference type="STRING" id="164328.H3GKG7"/>
<dbReference type="InParanoid" id="H3GKG7"/>
<dbReference type="HOGENOM" id="CLU_415320_0_0_1"/>
<dbReference type="Pfam" id="PF04003">
    <property type="entry name" value="Utp12"/>
    <property type="match status" value="1"/>
</dbReference>
<evidence type="ECO:0000256" key="2">
    <source>
        <dbReference type="ARBA" id="ARBA00023242"/>
    </source>
</evidence>
<dbReference type="AlphaFoldDB" id="H3GKG7"/>
<evidence type="ECO:0000259" key="5">
    <source>
        <dbReference type="Pfam" id="PF04003"/>
    </source>
</evidence>
<dbReference type="PANTHER" id="PTHR44267">
    <property type="entry name" value="WD REPEAT-CONTAINING PROTEIN 43"/>
    <property type="match status" value="1"/>
</dbReference>
<dbReference type="Gene3D" id="2.130.10.10">
    <property type="entry name" value="YVTN repeat-like/Quinoprotein amine dehydrogenase"/>
    <property type="match status" value="1"/>
</dbReference>
<keyword evidence="7" id="KW-1185">Reference proteome</keyword>
<evidence type="ECO:0000313" key="6">
    <source>
        <dbReference type="EnsemblProtists" id="Phyra76756"/>
    </source>
</evidence>
<keyword evidence="2" id="KW-0539">Nucleus</keyword>
<name>H3GKG7_PHYRM</name>
<dbReference type="SUPFAM" id="SSF50978">
    <property type="entry name" value="WD40 repeat-like"/>
    <property type="match status" value="1"/>
</dbReference>
<reference evidence="7" key="1">
    <citation type="journal article" date="2006" name="Science">
        <title>Phytophthora genome sequences uncover evolutionary origins and mechanisms of pathogenesis.</title>
        <authorList>
            <person name="Tyler B.M."/>
            <person name="Tripathy S."/>
            <person name="Zhang X."/>
            <person name="Dehal P."/>
            <person name="Jiang R.H."/>
            <person name="Aerts A."/>
            <person name="Arredondo F.D."/>
            <person name="Baxter L."/>
            <person name="Bensasson D."/>
            <person name="Beynon J.L."/>
            <person name="Chapman J."/>
            <person name="Damasceno C.M."/>
            <person name="Dorrance A.E."/>
            <person name="Dou D."/>
            <person name="Dickerman A.W."/>
            <person name="Dubchak I.L."/>
            <person name="Garbelotto M."/>
            <person name="Gijzen M."/>
            <person name="Gordon S.G."/>
            <person name="Govers F."/>
            <person name="Grunwald N.J."/>
            <person name="Huang W."/>
            <person name="Ivors K.L."/>
            <person name="Jones R.W."/>
            <person name="Kamoun S."/>
            <person name="Krampis K."/>
            <person name="Lamour K.H."/>
            <person name="Lee M.K."/>
            <person name="McDonald W.H."/>
            <person name="Medina M."/>
            <person name="Meijer H.J."/>
            <person name="Nordberg E.K."/>
            <person name="Maclean D.J."/>
            <person name="Ospina-Giraldo M.D."/>
            <person name="Morris P.F."/>
            <person name="Phuntumart V."/>
            <person name="Putnam N.H."/>
            <person name="Rash S."/>
            <person name="Rose J.K."/>
            <person name="Sakihama Y."/>
            <person name="Salamov A.A."/>
            <person name="Savidor A."/>
            <person name="Scheuring C.F."/>
            <person name="Smith B.M."/>
            <person name="Sobral B.W."/>
            <person name="Terry A."/>
            <person name="Torto-Alalibo T.A."/>
            <person name="Win J."/>
            <person name="Xu Z."/>
            <person name="Zhang H."/>
            <person name="Grigoriev I.V."/>
            <person name="Rokhsar D.S."/>
            <person name="Boore J.L."/>
        </authorList>
    </citation>
    <scope>NUCLEOTIDE SEQUENCE [LARGE SCALE GENOMIC DNA]</scope>
    <source>
        <strain evidence="7">Pr102</strain>
    </source>
</reference>
<dbReference type="InterPro" id="IPR007148">
    <property type="entry name" value="SSU_processome_Utp12"/>
</dbReference>
<dbReference type="VEuPathDB" id="FungiDB:KRP22_9834"/>
<evidence type="ECO:0000256" key="1">
    <source>
        <dbReference type="ARBA" id="ARBA00004123"/>
    </source>
</evidence>
<reference evidence="6" key="2">
    <citation type="submission" date="2015-06" db="UniProtKB">
        <authorList>
            <consortium name="EnsemblProtists"/>
        </authorList>
    </citation>
    <scope>IDENTIFICATION</scope>
    <source>
        <strain evidence="6">Pr102</strain>
    </source>
</reference>
<evidence type="ECO:0000313" key="7">
    <source>
        <dbReference type="Proteomes" id="UP000005238"/>
    </source>
</evidence>
<sequence>MPERGINDGVVMDDFVISNIQIYALNVSSGHWTPSNSRSKLSLDDAPTVLYGHLKLWDVAAGALQQELKERDHLSYRYTCLTCSQPASKSKKRCVDSDLGLLALGASNGSVVVWDLAMKHTLQNETSHAVQALVFNPQDSLLYASSIDKHVLEWRVSSGQTERKFRVGSGGASALGVSSDIALVSGLSSAVTELRFAAVEGELEASRFLFAATAGARFVNTYDLKLTVHDAPALTFRLPSSADELFARATAGEAVVKKSKKKSKKEDAGAKPVVDLLRRVTTPAGAMFVWLHKYEQVSNVAELALASKPLPPTFVAEQSAGKADLLVARGSLVKPVFKKVSLVEENAPGKWKRALEFAEISDALLLKAERDEAASANSSKRQKVETAAEDEKTHVPTLIEHAALANFMAIVDETTSFEELNDEKDDVTLAERVKAPCERVEGDVTPALSRAECDAEAPEDKERGNKPDASSLASVLEKALQARDNALLKYCLRTRYTKVVARTVARVPIFRVLVLLEVIVRKLERSPNRFARLFPWLRAVLLHHTAYLVALYWI</sequence>
<evidence type="ECO:0000256" key="4">
    <source>
        <dbReference type="PROSITE-ProRule" id="PRU00221"/>
    </source>
</evidence>
<proteinExistence type="inferred from homology"/>
<dbReference type="Proteomes" id="UP000005238">
    <property type="component" value="Unassembled WGS sequence"/>
</dbReference>
<feature type="domain" description="Small-subunit processome Utp12" evidence="5">
    <location>
        <begin position="484"/>
        <end position="550"/>
    </location>
</feature>
<dbReference type="InterPro" id="IPR015943">
    <property type="entry name" value="WD40/YVTN_repeat-like_dom_sf"/>
</dbReference>
<accession>H3GKG7</accession>
<dbReference type="InterPro" id="IPR036322">
    <property type="entry name" value="WD40_repeat_dom_sf"/>
</dbReference>
<dbReference type="InterPro" id="IPR001680">
    <property type="entry name" value="WD40_rpt"/>
</dbReference>
<organism evidence="6 7">
    <name type="scientific">Phytophthora ramorum</name>
    <name type="common">Sudden oak death agent</name>
    <dbReference type="NCBI Taxonomy" id="164328"/>
    <lineage>
        <taxon>Eukaryota</taxon>
        <taxon>Sar</taxon>
        <taxon>Stramenopiles</taxon>
        <taxon>Oomycota</taxon>
        <taxon>Peronosporomycetes</taxon>
        <taxon>Peronosporales</taxon>
        <taxon>Peronosporaceae</taxon>
        <taxon>Phytophthora</taxon>
    </lineage>
</organism>